<accession>A0A2N5U358</accession>
<dbReference type="EMBL" id="PGCI01000249">
    <property type="protein sequence ID" value="PLW32176.1"/>
    <property type="molecule type" value="Genomic_DNA"/>
</dbReference>
<dbReference type="AlphaFoldDB" id="A0A2N5U358"/>
<reference evidence="1 2" key="1">
    <citation type="submission" date="2017-11" db="EMBL/GenBank/DDBJ databases">
        <title>De novo assembly and phasing of dikaryotic genomes from two isolates of Puccinia coronata f. sp. avenae, the causal agent of oat crown rust.</title>
        <authorList>
            <person name="Miller M.E."/>
            <person name="Zhang Y."/>
            <person name="Omidvar V."/>
            <person name="Sperschneider J."/>
            <person name="Schwessinger B."/>
            <person name="Raley C."/>
            <person name="Palmer J.M."/>
            <person name="Garnica D."/>
            <person name="Upadhyaya N."/>
            <person name="Rathjen J."/>
            <person name="Taylor J.M."/>
            <person name="Park R.F."/>
            <person name="Dodds P.N."/>
            <person name="Hirsch C.D."/>
            <person name="Kianian S.F."/>
            <person name="Figueroa M."/>
        </authorList>
    </citation>
    <scope>NUCLEOTIDE SEQUENCE [LARGE SCALE GENOMIC DNA]</scope>
    <source>
        <strain evidence="1">12SD80</strain>
    </source>
</reference>
<organism evidence="1 2">
    <name type="scientific">Puccinia coronata f. sp. avenae</name>
    <dbReference type="NCBI Taxonomy" id="200324"/>
    <lineage>
        <taxon>Eukaryota</taxon>
        <taxon>Fungi</taxon>
        <taxon>Dikarya</taxon>
        <taxon>Basidiomycota</taxon>
        <taxon>Pucciniomycotina</taxon>
        <taxon>Pucciniomycetes</taxon>
        <taxon>Pucciniales</taxon>
        <taxon>Pucciniaceae</taxon>
        <taxon>Puccinia</taxon>
    </lineage>
</organism>
<comment type="caution">
    <text evidence="1">The sequence shown here is derived from an EMBL/GenBank/DDBJ whole genome shotgun (WGS) entry which is preliminary data.</text>
</comment>
<evidence type="ECO:0000313" key="1">
    <source>
        <dbReference type="EMBL" id="PLW32176.1"/>
    </source>
</evidence>
<dbReference type="Proteomes" id="UP000235392">
    <property type="component" value="Unassembled WGS sequence"/>
</dbReference>
<evidence type="ECO:0000313" key="2">
    <source>
        <dbReference type="Proteomes" id="UP000235392"/>
    </source>
</evidence>
<sequence>MNIVSSQRVGRGDKGIKALSVAGHFVYEGFHIVAGHAREDKFPQPGGPHARRVFLIVANEAEIAWINSAGENQDYGQIITTPLWRLVGGIDMFEYVK</sequence>
<name>A0A2N5U358_9BASI</name>
<proteinExistence type="predicted"/>
<gene>
    <name evidence="1" type="ORF">PCASD_21671</name>
</gene>
<protein>
    <submittedName>
        <fullName evidence="1">Uncharacterized protein</fullName>
    </submittedName>
</protein>